<feature type="transmembrane region" description="Helical" evidence="20">
    <location>
        <begin position="186"/>
        <end position="208"/>
    </location>
</feature>
<dbReference type="Pfam" id="PF01755">
    <property type="entry name" value="Glyco_transf_25"/>
    <property type="match status" value="1"/>
</dbReference>
<dbReference type="Proteomes" id="UP001642484">
    <property type="component" value="Unassembled WGS sequence"/>
</dbReference>
<dbReference type="InterPro" id="IPR000719">
    <property type="entry name" value="Prot_kinase_dom"/>
</dbReference>
<dbReference type="InterPro" id="IPR002654">
    <property type="entry name" value="Glyco_trans_25"/>
</dbReference>
<dbReference type="PANTHER" id="PTHR43705">
    <property type="entry name" value="HYDROXYACYLGLUTATHIONE HYDROLASE"/>
    <property type="match status" value="1"/>
</dbReference>
<dbReference type="InterPro" id="IPR008271">
    <property type="entry name" value="Ser/Thr_kinase_AS"/>
</dbReference>
<evidence type="ECO:0000256" key="7">
    <source>
        <dbReference type="ARBA" id="ARBA00022692"/>
    </source>
</evidence>
<feature type="transmembrane region" description="Helical" evidence="20">
    <location>
        <begin position="249"/>
        <end position="274"/>
    </location>
</feature>
<feature type="transmembrane region" description="Helical" evidence="20">
    <location>
        <begin position="325"/>
        <end position="353"/>
    </location>
</feature>
<feature type="transmembrane region" description="Helical" evidence="20">
    <location>
        <begin position="155"/>
        <end position="174"/>
    </location>
</feature>
<comment type="caution">
    <text evidence="23">The sequence shown here is derived from an EMBL/GenBank/DDBJ whole genome shotgun (WGS) entry which is preliminary data.</text>
</comment>
<dbReference type="PROSITE" id="PS50222">
    <property type="entry name" value="EF_HAND_2"/>
    <property type="match status" value="1"/>
</dbReference>
<evidence type="ECO:0000259" key="22">
    <source>
        <dbReference type="PROSITE" id="PS50222"/>
    </source>
</evidence>
<dbReference type="InterPro" id="IPR011992">
    <property type="entry name" value="EF-hand-dom_pair"/>
</dbReference>
<dbReference type="SMART" id="SM00220">
    <property type="entry name" value="S_TKc"/>
    <property type="match status" value="1"/>
</dbReference>
<feature type="region of interest" description="Disordered" evidence="19">
    <location>
        <begin position="1449"/>
        <end position="1493"/>
    </location>
</feature>
<dbReference type="InterPro" id="IPR036866">
    <property type="entry name" value="RibonucZ/Hydroxyglut_hydro"/>
</dbReference>
<evidence type="ECO:0000256" key="6">
    <source>
        <dbReference type="ARBA" id="ARBA00011917"/>
    </source>
</evidence>
<sequence length="1919" mass="213140">MATGERPGSAGKDSQKKLKVKTKTVNRSQSNLEELDQSSRCEKCLDYLITGDFGGLYRGCVTGFKNCLWNLWERQKNFQKWFADKRKEQEARAMDFDMPHPFPRIRTIVNSTSFEAWGNFVIFCNTFVVGWQAENLLPKNTTPEKEQISFIFEQVFTSAFVIELTLSTLCWGWTSLCARENWLDVFLVFLGVLTTWVFGLFGLQIDFLRKLTALRTLRLVRLARAVRLRPEFSEMWFLMKGLIECGETLVWTYVMIGCVLYFFAIIATAMIGKVDMFLSDADAGPIAEEYFKDVPHSMLSLFQLMTLDSWTGFARPLIWPSDGSAHWWVAGFFVLFIAVGVFVMLNLVTAVVVETGFSDSKSEEKELAIRMEREKEEELEDLKQFFLQIDLDGSGSLTKQEFFKATKQRKIRNKLRALDIMPKDIDELWDILDDGQGELEVEAFQSGIRKLRGEAKSKDILKLSKELRQFEMSVDEVEGFIESSKHRLKSVNHQLTRCRGDIAAFTRTLVRAKEAVKMAAQTQNMSGWLFGCFSVTCDEGTGHVEQRGYSVKLQQSQGFCGRNQDKISFIVANRSLDVQCVAFAEALLQRHAEKLALENLLTIKLPVDLAVSNASAPRNSTAFCAELQQLPVFLLNLPRRPDRLRKASALLHTKLRVSRSCRVQALDGQNLTAPLPEALIQPLVLHDALEYKGPTIGQGRLSKGAVACTLGHAMMWEHILQQDFPFALIMEDDVQALHPGLPEFLCKLAQRALRGDSEEWEILQLDFDRRHPHGKRAAFEEGLTNPLSWTTGSGHSTGMYLLQKDAAKKLIRLQLPIGLACTRQIDSPRCPMRRSLKAYRSNVPGAYVAGSDKHDSDIQQFARISDDDATIPDCRPLNASTMQVVAFFLLVTGLTMVLRAFYRRRDRRERSQTKRSSKECSSTRASSGSFCSSVPGEGGAGSLRPFSSRSGVPKTLVWPPEESSQRSEAPQVKDSDLRPSESEVISSQRLSAPVPLVSFKSNTSFSSERGVAAYTRSKSSSMLSGDVPNHSPSSSFSSSLNSTFVSKQMTSASFKWQPGDALVHCWHRKLTDTYQDYNMVNLIGEGRNGAVFIVQHKISEQYYACKVLHKAEQDSSALRAEIKNLRMLDHPNVVRLYEVNEDAEAVFLLMEYCCGGDLFSLVTESHEGRVSEKVARSFAEQMLSALAYCHSMGIVHRDVKPENFLLEGIVEKDASLATLKLADFGIATHIRCAESHSEGQVNGSVPYMAPELFTKRWSSLVRDSQGDRHLLAASDLWSCGIVIYVMLSGDLPYGSDEYRIASGEPPDFSKEVWQNVSPEAIDLIRKLLQPEVEERWTASQAVRHEWFTNLKITRPSPESQGRSVTTERSEGGAFSSAADYARATLRGLRRWRQHPFLRRMVMAGIAKRMEADHPARKFAEAAFQAFKGSQDQLRKEQLVQALNGAFCGSPPDPSSCKSQTPSSESFLQGEGVRTTRSNSSVGSGVSPSGKSVTGLYVRQHMKQSFRKFMRRLDEDSTLGSSPFAQAPCSCPAPSPATCPVPRGHLVRDDRGVEWARVAWRCEEGTGAGDSARVGGAEVDDVLVVRRRSPLGSRVELGTAQMFVAFATQIDGRGHSAVAAAITARALTQRSHVLLRASSTSASSEGMGSSACVALQNAGLEVELVQCLSDNYCPIFHHAASNVTFVMDTPEASSIAAALKKKGWTLTHILNTHYHDDHVGGNMDLKAQFPGVQIVGHRSSEGEAIPGVDLEVCEGDEVQCGALRARVLEVGGHTASHIAYFFEEVPMALTGDCLFTLGCGRVFTGDFVRMQASLGKLRALPDETVVFCSHEYTAANADFAVKVEPQNVALQARREAVQRLRSARQATVPTLLGYEKATNPFLRWDVPAVQQAAGGLADAAQVFTAIRRWKDTGNPPAARL</sequence>
<evidence type="ECO:0000256" key="8">
    <source>
        <dbReference type="ARBA" id="ARBA00022723"/>
    </source>
</evidence>
<feature type="compositionally biased region" description="Polar residues" evidence="19">
    <location>
        <begin position="919"/>
        <end position="932"/>
    </location>
</feature>
<evidence type="ECO:0000256" key="1">
    <source>
        <dbReference type="ARBA" id="ARBA00001623"/>
    </source>
</evidence>
<proteinExistence type="inferred from homology"/>
<evidence type="ECO:0000256" key="17">
    <source>
        <dbReference type="ARBA" id="ARBA00031044"/>
    </source>
</evidence>
<dbReference type="Gene3D" id="1.10.287.70">
    <property type="match status" value="1"/>
</dbReference>
<dbReference type="InterPro" id="IPR017782">
    <property type="entry name" value="Hydroxyacylglutathione_Hdrlase"/>
</dbReference>
<feature type="compositionally biased region" description="Low complexity" evidence="19">
    <location>
        <begin position="1472"/>
        <end position="1493"/>
    </location>
</feature>
<evidence type="ECO:0000256" key="13">
    <source>
        <dbReference type="ARBA" id="ARBA00022840"/>
    </source>
</evidence>
<evidence type="ECO:0000256" key="2">
    <source>
        <dbReference type="ARBA" id="ARBA00001947"/>
    </source>
</evidence>
<comment type="pathway">
    <text evidence="4">Secondary metabolite metabolism; methylglyoxal degradation; (R)-lactate from methylglyoxal: step 2/2.</text>
</comment>
<dbReference type="InterPro" id="IPR002048">
    <property type="entry name" value="EF_hand_dom"/>
</dbReference>
<feature type="compositionally biased region" description="Basic and acidic residues" evidence="19">
    <location>
        <begin position="971"/>
        <end position="981"/>
    </location>
</feature>
<evidence type="ECO:0000256" key="3">
    <source>
        <dbReference type="ARBA" id="ARBA00004141"/>
    </source>
</evidence>
<evidence type="ECO:0000256" key="12">
    <source>
        <dbReference type="ARBA" id="ARBA00022837"/>
    </source>
</evidence>
<feature type="region of interest" description="Disordered" evidence="19">
    <location>
        <begin position="1"/>
        <end position="31"/>
    </location>
</feature>
<dbReference type="PROSITE" id="PS00018">
    <property type="entry name" value="EF_HAND_1"/>
    <property type="match status" value="1"/>
</dbReference>
<keyword evidence="12" id="KW-0106">Calcium</keyword>
<protein>
    <recommendedName>
        <fullName evidence="6">hydroxyacylglutathione hydrolase</fullName>
        <ecNumber evidence="6">3.1.2.6</ecNumber>
    </recommendedName>
    <alternativeName>
        <fullName evidence="17">Glyoxalase II</fullName>
    </alternativeName>
</protein>
<dbReference type="Pfam" id="PF16123">
    <property type="entry name" value="HAGH_C"/>
    <property type="match status" value="1"/>
</dbReference>
<dbReference type="Gene3D" id="1.20.120.350">
    <property type="entry name" value="Voltage-gated potassium channels. Chain C"/>
    <property type="match status" value="1"/>
</dbReference>
<feature type="region of interest" description="Disordered" evidence="19">
    <location>
        <begin position="906"/>
        <end position="986"/>
    </location>
</feature>
<dbReference type="InterPro" id="IPR017441">
    <property type="entry name" value="Protein_kinase_ATP_BS"/>
</dbReference>
<dbReference type="InterPro" id="IPR005821">
    <property type="entry name" value="Ion_trans_dom"/>
</dbReference>
<dbReference type="InterPro" id="IPR032282">
    <property type="entry name" value="HAGH_C"/>
</dbReference>
<keyword evidence="9 18" id="KW-0547">Nucleotide-binding</keyword>
<dbReference type="PROSITE" id="PS50011">
    <property type="entry name" value="PROTEIN_KINASE_DOM"/>
    <property type="match status" value="1"/>
</dbReference>
<dbReference type="SUPFAM" id="SSF81324">
    <property type="entry name" value="Voltage-gated potassium channels"/>
    <property type="match status" value="1"/>
</dbReference>
<gene>
    <name evidence="23" type="ORF">CCMP2556_LOCUS2207</name>
</gene>
<evidence type="ECO:0000313" key="23">
    <source>
        <dbReference type="EMBL" id="CAK8990814.1"/>
    </source>
</evidence>
<reference evidence="23 24" key="1">
    <citation type="submission" date="2024-02" db="EMBL/GenBank/DDBJ databases">
        <authorList>
            <person name="Chen Y."/>
            <person name="Shah S."/>
            <person name="Dougan E. K."/>
            <person name="Thang M."/>
            <person name="Chan C."/>
        </authorList>
    </citation>
    <scope>NUCLEOTIDE SEQUENCE [LARGE SCALE GENOMIC DNA]</scope>
</reference>
<comment type="similarity">
    <text evidence="16">Belongs to the protein kinase superfamily. Ser/Thr protein kinase family. CDPK subfamily.</text>
</comment>
<evidence type="ECO:0000256" key="4">
    <source>
        <dbReference type="ARBA" id="ARBA00004963"/>
    </source>
</evidence>
<feature type="binding site" evidence="18">
    <location>
        <position position="1106"/>
    </location>
    <ligand>
        <name>ATP</name>
        <dbReference type="ChEBI" id="CHEBI:30616"/>
    </ligand>
</feature>
<organism evidence="23 24">
    <name type="scientific">Durusdinium trenchii</name>
    <dbReference type="NCBI Taxonomy" id="1381693"/>
    <lineage>
        <taxon>Eukaryota</taxon>
        <taxon>Sar</taxon>
        <taxon>Alveolata</taxon>
        <taxon>Dinophyceae</taxon>
        <taxon>Suessiales</taxon>
        <taxon>Symbiodiniaceae</taxon>
        <taxon>Durusdinium</taxon>
    </lineage>
</organism>
<keyword evidence="15 20" id="KW-0472">Membrane</keyword>
<evidence type="ECO:0000313" key="24">
    <source>
        <dbReference type="Proteomes" id="UP001642484"/>
    </source>
</evidence>
<keyword evidence="14 20" id="KW-1133">Transmembrane helix</keyword>
<evidence type="ECO:0000256" key="14">
    <source>
        <dbReference type="ARBA" id="ARBA00022989"/>
    </source>
</evidence>
<dbReference type="CDD" id="cd06532">
    <property type="entry name" value="Glyco_transf_25"/>
    <property type="match status" value="1"/>
</dbReference>
<dbReference type="InterPro" id="IPR011009">
    <property type="entry name" value="Kinase-like_dom_sf"/>
</dbReference>
<dbReference type="PANTHER" id="PTHR43705:SF1">
    <property type="entry name" value="HYDROXYACYLGLUTATHIONE HYDROLASE GLOB"/>
    <property type="match status" value="1"/>
</dbReference>
<dbReference type="Gene3D" id="1.10.510.10">
    <property type="entry name" value="Transferase(Phosphotransferase) domain 1"/>
    <property type="match status" value="1"/>
</dbReference>
<feature type="transmembrane region" description="Helical" evidence="20">
    <location>
        <begin position="884"/>
        <end position="902"/>
    </location>
</feature>
<dbReference type="InterPro" id="IPR035680">
    <property type="entry name" value="Clx_II_MBL"/>
</dbReference>
<dbReference type="SUPFAM" id="SSF56112">
    <property type="entry name" value="Protein kinase-like (PK-like)"/>
    <property type="match status" value="1"/>
</dbReference>
<dbReference type="Gene3D" id="3.60.15.10">
    <property type="entry name" value="Ribonuclease Z/Hydroxyacylglutathione hydrolase-like"/>
    <property type="match status" value="1"/>
</dbReference>
<evidence type="ECO:0000256" key="11">
    <source>
        <dbReference type="ARBA" id="ARBA00022833"/>
    </source>
</evidence>
<dbReference type="NCBIfam" id="TIGR03413">
    <property type="entry name" value="GSH_gloB"/>
    <property type="match status" value="1"/>
</dbReference>
<evidence type="ECO:0000256" key="15">
    <source>
        <dbReference type="ARBA" id="ARBA00023136"/>
    </source>
</evidence>
<evidence type="ECO:0000259" key="21">
    <source>
        <dbReference type="PROSITE" id="PS50011"/>
    </source>
</evidence>
<dbReference type="Pfam" id="PF00520">
    <property type="entry name" value="Ion_trans"/>
    <property type="match status" value="1"/>
</dbReference>
<dbReference type="InterPro" id="IPR027359">
    <property type="entry name" value="Volt_channel_dom_sf"/>
</dbReference>
<evidence type="ECO:0000256" key="10">
    <source>
        <dbReference type="ARBA" id="ARBA00022801"/>
    </source>
</evidence>
<feature type="compositionally biased region" description="Polar residues" evidence="19">
    <location>
        <begin position="1455"/>
        <end position="1466"/>
    </location>
</feature>
<accession>A0ABP0HNT1</accession>
<comment type="subcellular location">
    <subcellularLocation>
        <location evidence="3">Membrane</location>
        <topology evidence="3">Multi-pass membrane protein</topology>
    </subcellularLocation>
</comment>
<evidence type="ECO:0000256" key="5">
    <source>
        <dbReference type="ARBA" id="ARBA00006759"/>
    </source>
</evidence>
<dbReference type="Pfam" id="PF00753">
    <property type="entry name" value="Lactamase_B"/>
    <property type="match status" value="1"/>
</dbReference>
<evidence type="ECO:0000256" key="20">
    <source>
        <dbReference type="SAM" id="Phobius"/>
    </source>
</evidence>
<dbReference type="InterPro" id="IPR001279">
    <property type="entry name" value="Metallo-B-lactamas"/>
</dbReference>
<keyword evidence="11" id="KW-0862">Zinc</keyword>
<comment type="cofactor">
    <cofactor evidence="2">
        <name>Zn(2+)</name>
        <dbReference type="ChEBI" id="CHEBI:29105"/>
    </cofactor>
</comment>
<name>A0ABP0HNT1_9DINO</name>
<keyword evidence="8" id="KW-0479">Metal-binding</keyword>
<dbReference type="Gene3D" id="1.10.238.10">
    <property type="entry name" value="EF-hand"/>
    <property type="match status" value="1"/>
</dbReference>
<feature type="compositionally biased region" description="Basic and acidic residues" evidence="19">
    <location>
        <begin position="908"/>
        <end position="918"/>
    </location>
</feature>
<dbReference type="CDD" id="cd07723">
    <property type="entry name" value="hydroxyacylglutathione_hydrolase_MBL-fold"/>
    <property type="match status" value="1"/>
</dbReference>
<dbReference type="SMART" id="SM00849">
    <property type="entry name" value="Lactamase_B"/>
    <property type="match status" value="1"/>
</dbReference>
<comment type="catalytic activity">
    <reaction evidence="1">
        <text>an S-(2-hydroxyacyl)glutathione + H2O = a 2-hydroxy carboxylate + glutathione + H(+)</text>
        <dbReference type="Rhea" id="RHEA:21864"/>
        <dbReference type="ChEBI" id="CHEBI:15377"/>
        <dbReference type="ChEBI" id="CHEBI:15378"/>
        <dbReference type="ChEBI" id="CHEBI:57925"/>
        <dbReference type="ChEBI" id="CHEBI:58896"/>
        <dbReference type="ChEBI" id="CHEBI:71261"/>
        <dbReference type="EC" id="3.1.2.6"/>
    </reaction>
</comment>
<dbReference type="InterPro" id="IPR050110">
    <property type="entry name" value="Glyoxalase_II_hydrolase"/>
</dbReference>
<dbReference type="PROSITE" id="PS00107">
    <property type="entry name" value="PROTEIN_KINASE_ATP"/>
    <property type="match status" value="1"/>
</dbReference>
<keyword evidence="13 18" id="KW-0067">ATP-binding</keyword>
<dbReference type="Pfam" id="PF00069">
    <property type="entry name" value="Pkinase"/>
    <property type="match status" value="1"/>
</dbReference>
<evidence type="ECO:0000256" key="19">
    <source>
        <dbReference type="SAM" id="MobiDB-lite"/>
    </source>
</evidence>
<dbReference type="SUPFAM" id="SSF56281">
    <property type="entry name" value="Metallo-hydrolase/oxidoreductase"/>
    <property type="match status" value="1"/>
</dbReference>
<dbReference type="PROSITE" id="PS00108">
    <property type="entry name" value="PROTEIN_KINASE_ST"/>
    <property type="match status" value="1"/>
</dbReference>
<dbReference type="HAMAP" id="MF_01374">
    <property type="entry name" value="Glyoxalase_2"/>
    <property type="match status" value="1"/>
</dbReference>
<evidence type="ECO:0000256" key="9">
    <source>
        <dbReference type="ARBA" id="ARBA00022741"/>
    </source>
</evidence>
<evidence type="ECO:0000256" key="18">
    <source>
        <dbReference type="PROSITE-ProRule" id="PRU10141"/>
    </source>
</evidence>
<dbReference type="InterPro" id="IPR018247">
    <property type="entry name" value="EF_Hand_1_Ca_BS"/>
</dbReference>
<keyword evidence="24" id="KW-1185">Reference proteome</keyword>
<dbReference type="SMART" id="SM00054">
    <property type="entry name" value="EFh"/>
    <property type="match status" value="2"/>
</dbReference>
<dbReference type="EC" id="3.1.2.6" evidence="6"/>
<evidence type="ECO:0000256" key="16">
    <source>
        <dbReference type="ARBA" id="ARBA00024334"/>
    </source>
</evidence>
<feature type="domain" description="EF-hand" evidence="22">
    <location>
        <begin position="377"/>
        <end position="412"/>
    </location>
</feature>
<comment type="similarity">
    <text evidence="5">Belongs to the metallo-beta-lactamase superfamily. Glyoxalase II family.</text>
</comment>
<dbReference type="SUPFAM" id="SSF47473">
    <property type="entry name" value="EF-hand"/>
    <property type="match status" value="1"/>
</dbReference>
<keyword evidence="10" id="KW-0378">Hydrolase</keyword>
<keyword evidence="7 20" id="KW-0812">Transmembrane</keyword>
<dbReference type="EMBL" id="CAXAMN010000792">
    <property type="protein sequence ID" value="CAK8990814.1"/>
    <property type="molecule type" value="Genomic_DNA"/>
</dbReference>
<feature type="domain" description="Protein kinase" evidence="21">
    <location>
        <begin position="1077"/>
        <end position="1347"/>
    </location>
</feature>